<name>A0ABR8Z4R1_9MICO</name>
<keyword evidence="1" id="KW-0812">Transmembrane</keyword>
<feature type="transmembrane region" description="Helical" evidence="1">
    <location>
        <begin position="238"/>
        <end position="258"/>
    </location>
</feature>
<dbReference type="Pfam" id="PF04657">
    <property type="entry name" value="DMT_YdcZ"/>
    <property type="match status" value="2"/>
</dbReference>
<feature type="transmembrane region" description="Helical" evidence="1">
    <location>
        <begin position="46"/>
        <end position="65"/>
    </location>
</feature>
<feature type="transmembrane region" description="Helical" evidence="1">
    <location>
        <begin position="205"/>
        <end position="226"/>
    </location>
</feature>
<dbReference type="EMBL" id="JACSPO010000006">
    <property type="protein sequence ID" value="MBD8062926.1"/>
    <property type="molecule type" value="Genomic_DNA"/>
</dbReference>
<feature type="transmembrane region" description="Helical" evidence="1">
    <location>
        <begin position="291"/>
        <end position="312"/>
    </location>
</feature>
<reference evidence="2 3" key="1">
    <citation type="submission" date="2020-08" db="EMBL/GenBank/DDBJ databases">
        <title>A Genomic Blueprint of the Chicken Gut Microbiome.</title>
        <authorList>
            <person name="Gilroy R."/>
            <person name="Ravi A."/>
            <person name="Getino M."/>
            <person name="Pursley I."/>
            <person name="Horton D.L."/>
            <person name="Alikhan N.-F."/>
            <person name="Baker D."/>
            <person name="Gharbi K."/>
            <person name="Hall N."/>
            <person name="Watson M."/>
            <person name="Adriaenssens E.M."/>
            <person name="Foster-Nyarko E."/>
            <person name="Jarju S."/>
            <person name="Secka A."/>
            <person name="Antonio M."/>
            <person name="Oren A."/>
            <person name="Chaudhuri R."/>
            <person name="La Ragione R.M."/>
            <person name="Hildebrand F."/>
            <person name="Pallen M.J."/>
        </authorList>
    </citation>
    <scope>NUCLEOTIDE SEQUENCE [LARGE SCALE GENOMIC DNA]</scope>
    <source>
        <strain evidence="2 3">Sa1BUA1</strain>
    </source>
</reference>
<feature type="transmembrane region" description="Helical" evidence="1">
    <location>
        <begin position="110"/>
        <end position="134"/>
    </location>
</feature>
<keyword evidence="1" id="KW-0472">Membrane</keyword>
<sequence length="319" mass="32180">MPHRTTTALPVWLAALLAAAIGAVVPVQSRVNGELGAQLEDPVLAAAMSFGGGLVVMVALALVLPRVRRGVLRLPGAVRRRELPPAYLLAGTIGALLVLTQSAVVAVIGVAVFTVAVVAGQTLSGLLTDAIGFAQDVRRRPTPQRLVGAGLVLVAVALAASSSFTGDRPWQELLLPALLPLVAGLLTGFQHAANARVGAVGGSPLTATVANFVAGSVALVVAVLVRGHGLPDELPGEWWLYTGGLYGIVFIAGSAAIVPRTGVLVLGLGSIAGQLIGSLALDLLAPVAGSTVSPTTVAGTLLALVAISLASLPRRGVRR</sequence>
<evidence type="ECO:0000256" key="1">
    <source>
        <dbReference type="SAM" id="Phobius"/>
    </source>
</evidence>
<feature type="transmembrane region" description="Helical" evidence="1">
    <location>
        <begin position="146"/>
        <end position="167"/>
    </location>
</feature>
<evidence type="ECO:0000313" key="2">
    <source>
        <dbReference type="EMBL" id="MBD8062926.1"/>
    </source>
</evidence>
<evidence type="ECO:0000313" key="3">
    <source>
        <dbReference type="Proteomes" id="UP000661894"/>
    </source>
</evidence>
<gene>
    <name evidence="2" type="ORF">H9624_11410</name>
</gene>
<organism evidence="2 3">
    <name type="scientific">Oceanitalea stevensii</name>
    <dbReference type="NCBI Taxonomy" id="2763072"/>
    <lineage>
        <taxon>Bacteria</taxon>
        <taxon>Bacillati</taxon>
        <taxon>Actinomycetota</taxon>
        <taxon>Actinomycetes</taxon>
        <taxon>Micrococcales</taxon>
        <taxon>Bogoriellaceae</taxon>
        <taxon>Georgenia</taxon>
    </lineage>
</organism>
<proteinExistence type="predicted"/>
<dbReference type="PANTHER" id="PTHR34821:SF2">
    <property type="entry name" value="INNER MEMBRANE PROTEIN YDCZ"/>
    <property type="match status" value="1"/>
</dbReference>
<dbReference type="Proteomes" id="UP000661894">
    <property type="component" value="Unassembled WGS sequence"/>
</dbReference>
<dbReference type="PANTHER" id="PTHR34821">
    <property type="entry name" value="INNER MEMBRANE PROTEIN YDCZ"/>
    <property type="match status" value="1"/>
</dbReference>
<keyword evidence="3" id="KW-1185">Reference proteome</keyword>
<keyword evidence="1" id="KW-1133">Transmembrane helix</keyword>
<dbReference type="InterPro" id="IPR006750">
    <property type="entry name" value="YdcZ"/>
</dbReference>
<comment type="caution">
    <text evidence="2">The sequence shown here is derived from an EMBL/GenBank/DDBJ whole genome shotgun (WGS) entry which is preliminary data.</text>
</comment>
<feature type="transmembrane region" description="Helical" evidence="1">
    <location>
        <begin position="86"/>
        <end position="104"/>
    </location>
</feature>
<dbReference type="RefSeq" id="WP_251840027.1">
    <property type="nucleotide sequence ID" value="NZ_JACSPO010000006.1"/>
</dbReference>
<protein>
    <submittedName>
        <fullName evidence="2">DMT family transporter</fullName>
    </submittedName>
</protein>
<feature type="transmembrane region" description="Helical" evidence="1">
    <location>
        <begin position="265"/>
        <end position="285"/>
    </location>
</feature>
<feature type="transmembrane region" description="Helical" evidence="1">
    <location>
        <begin position="173"/>
        <end position="193"/>
    </location>
</feature>
<accession>A0ABR8Z4R1</accession>